<name>A0A0E9XMC6_ANGAN</name>
<accession>A0A0E9XMC6</accession>
<organism evidence="1">
    <name type="scientific">Anguilla anguilla</name>
    <name type="common">European freshwater eel</name>
    <name type="synonym">Muraena anguilla</name>
    <dbReference type="NCBI Taxonomy" id="7936"/>
    <lineage>
        <taxon>Eukaryota</taxon>
        <taxon>Metazoa</taxon>
        <taxon>Chordata</taxon>
        <taxon>Craniata</taxon>
        <taxon>Vertebrata</taxon>
        <taxon>Euteleostomi</taxon>
        <taxon>Actinopterygii</taxon>
        <taxon>Neopterygii</taxon>
        <taxon>Teleostei</taxon>
        <taxon>Anguilliformes</taxon>
        <taxon>Anguillidae</taxon>
        <taxon>Anguilla</taxon>
    </lineage>
</organism>
<reference evidence="1" key="1">
    <citation type="submission" date="2014-11" db="EMBL/GenBank/DDBJ databases">
        <authorList>
            <person name="Amaro Gonzalez C."/>
        </authorList>
    </citation>
    <scope>NUCLEOTIDE SEQUENCE</scope>
</reference>
<proteinExistence type="predicted"/>
<protein>
    <submittedName>
        <fullName evidence="1">Uncharacterized protein</fullName>
    </submittedName>
</protein>
<dbReference type="EMBL" id="GBXM01004700">
    <property type="protein sequence ID" value="JAI03878.1"/>
    <property type="molecule type" value="Transcribed_RNA"/>
</dbReference>
<sequence>MEFSTKLNGYFPINIVLHCYYISALLKEMNLNMNSIF</sequence>
<reference evidence="1" key="2">
    <citation type="journal article" date="2015" name="Fish Shellfish Immunol.">
        <title>Early steps in the European eel (Anguilla anguilla)-Vibrio vulnificus interaction in the gills: Role of the RtxA13 toxin.</title>
        <authorList>
            <person name="Callol A."/>
            <person name="Pajuelo D."/>
            <person name="Ebbesson L."/>
            <person name="Teles M."/>
            <person name="MacKenzie S."/>
            <person name="Amaro C."/>
        </authorList>
    </citation>
    <scope>NUCLEOTIDE SEQUENCE</scope>
</reference>
<evidence type="ECO:0000313" key="1">
    <source>
        <dbReference type="EMBL" id="JAI03878.1"/>
    </source>
</evidence>
<dbReference type="AlphaFoldDB" id="A0A0E9XMC6"/>